<feature type="transmembrane region" description="Helical" evidence="1">
    <location>
        <begin position="25"/>
        <end position="45"/>
    </location>
</feature>
<evidence type="ECO:0000313" key="3">
    <source>
        <dbReference type="EMBL" id="GAA2198386.1"/>
    </source>
</evidence>
<organism evidence="3 4">
    <name type="scientific">Sinomonas flava</name>
    <dbReference type="NCBI Taxonomy" id="496857"/>
    <lineage>
        <taxon>Bacteria</taxon>
        <taxon>Bacillati</taxon>
        <taxon>Actinomycetota</taxon>
        <taxon>Actinomycetes</taxon>
        <taxon>Micrococcales</taxon>
        <taxon>Micrococcaceae</taxon>
        <taxon>Sinomonas</taxon>
    </lineage>
</organism>
<proteinExistence type="predicted"/>
<keyword evidence="4" id="KW-1185">Reference proteome</keyword>
<comment type="caution">
    <text evidence="3">The sequence shown here is derived from an EMBL/GenBank/DDBJ whole genome shotgun (WGS) entry which is preliminary data.</text>
</comment>
<evidence type="ECO:0000313" key="4">
    <source>
        <dbReference type="Proteomes" id="UP001500432"/>
    </source>
</evidence>
<dbReference type="EMBL" id="BAAAQW010000003">
    <property type="protein sequence ID" value="GAA2198386.1"/>
    <property type="molecule type" value="Genomic_DNA"/>
</dbReference>
<gene>
    <name evidence="3" type="ORF">GCM10009849_10890</name>
</gene>
<name>A0ABN3BP20_9MICC</name>
<dbReference type="Proteomes" id="UP001500432">
    <property type="component" value="Unassembled WGS sequence"/>
</dbReference>
<evidence type="ECO:0000256" key="1">
    <source>
        <dbReference type="SAM" id="Phobius"/>
    </source>
</evidence>
<keyword evidence="1" id="KW-0812">Transmembrane</keyword>
<keyword evidence="1" id="KW-1133">Transmembrane helix</keyword>
<dbReference type="InterPro" id="IPR019692">
    <property type="entry name" value="CFP-6_PH"/>
</dbReference>
<feature type="domain" description="Low molecular weight protein antigen 6 PH" evidence="2">
    <location>
        <begin position="69"/>
        <end position="148"/>
    </location>
</feature>
<reference evidence="3 4" key="1">
    <citation type="journal article" date="2019" name="Int. J. Syst. Evol. Microbiol.">
        <title>The Global Catalogue of Microorganisms (GCM) 10K type strain sequencing project: providing services to taxonomists for standard genome sequencing and annotation.</title>
        <authorList>
            <consortium name="The Broad Institute Genomics Platform"/>
            <consortium name="The Broad Institute Genome Sequencing Center for Infectious Disease"/>
            <person name="Wu L."/>
            <person name="Ma J."/>
        </authorList>
    </citation>
    <scope>NUCLEOTIDE SEQUENCE [LARGE SCALE GENOMIC DNA]</scope>
    <source>
        <strain evidence="3 4">JCM 16034</strain>
    </source>
</reference>
<protein>
    <recommendedName>
        <fullName evidence="2">Low molecular weight protein antigen 6 PH domain-containing protein</fullName>
    </recommendedName>
</protein>
<accession>A0ABN3BP20</accession>
<evidence type="ECO:0000259" key="2">
    <source>
        <dbReference type="Pfam" id="PF10756"/>
    </source>
</evidence>
<sequence>MTALTPDVLAHTGRVETLAARSSRALAWLTWGLAATGLALTLSAAGLAGARFAAPFLLLAAAGWVLFWRPAVVVSDAGVELRNPLRSIGVPWDALGHVDTKYALTLVTGSGRFTAWAAPAPGIWGARHARPEHVDGLPESTYGPARSVRPGDLAHTDSGQAASVVRSRWAEALASGAAHSGRADTTPVTRRVAWAETAVTAGLAVATLLTPGA</sequence>
<dbReference type="Pfam" id="PF10756">
    <property type="entry name" value="bPH_6"/>
    <property type="match status" value="1"/>
</dbReference>
<keyword evidence="1" id="KW-0472">Membrane</keyword>
<dbReference type="RefSeq" id="WP_344298662.1">
    <property type="nucleotide sequence ID" value="NZ_BAAAQW010000003.1"/>
</dbReference>